<evidence type="ECO:0000313" key="2">
    <source>
        <dbReference type="Proteomes" id="UP000504637"/>
    </source>
</evidence>
<reference evidence="3" key="2">
    <citation type="submission" date="2020-04" db="EMBL/GenBank/DDBJ databases">
        <authorList>
            <consortium name="NCBI Genome Project"/>
        </authorList>
    </citation>
    <scope>NUCLEOTIDE SEQUENCE</scope>
    <source>
        <strain evidence="3">CBS 342.82</strain>
    </source>
</reference>
<gene>
    <name evidence="3" type="ORF">K489DRAFT_377990</name>
</gene>
<evidence type="ECO:0000313" key="3">
    <source>
        <dbReference type="RefSeq" id="XP_033462476.1"/>
    </source>
</evidence>
<sequence>MRSPTVRKITGPRPMGSRSPAPAQPVQHYEVGGTVRRKPVARSEGEYIISPEILSACR</sequence>
<keyword evidence="2" id="KW-1185">Reference proteome</keyword>
<dbReference type="AlphaFoldDB" id="A0A6J3MBR6"/>
<dbReference type="Proteomes" id="UP000504637">
    <property type="component" value="Unplaced"/>
</dbReference>
<accession>A0A6J3MBR6</accession>
<protein>
    <submittedName>
        <fullName evidence="3">Uncharacterized protein</fullName>
    </submittedName>
</protein>
<name>A0A6J3MBR6_9PEZI</name>
<proteinExistence type="predicted"/>
<evidence type="ECO:0000256" key="1">
    <source>
        <dbReference type="SAM" id="MobiDB-lite"/>
    </source>
</evidence>
<reference evidence="3" key="1">
    <citation type="submission" date="2020-01" db="EMBL/GenBank/DDBJ databases">
        <authorList>
            <consortium name="DOE Joint Genome Institute"/>
            <person name="Haridas S."/>
            <person name="Albert R."/>
            <person name="Binder M."/>
            <person name="Bloem J."/>
            <person name="Labutti K."/>
            <person name="Salamov A."/>
            <person name="Andreopoulos B."/>
            <person name="Baker S.E."/>
            <person name="Barry K."/>
            <person name="Bills G."/>
            <person name="Bluhm B.H."/>
            <person name="Cannon C."/>
            <person name="Castanera R."/>
            <person name="Culley D.E."/>
            <person name="Daum C."/>
            <person name="Ezra D."/>
            <person name="Gonzalez J.B."/>
            <person name="Henrissat B."/>
            <person name="Kuo A."/>
            <person name="Liang C."/>
            <person name="Lipzen A."/>
            <person name="Lutzoni F."/>
            <person name="Magnuson J."/>
            <person name="Mondo S."/>
            <person name="Nolan M."/>
            <person name="Ohm R."/>
            <person name="Pangilinan J."/>
            <person name="Park H.-J."/>
            <person name="Ramirez L."/>
            <person name="Alfaro M."/>
            <person name="Sun H."/>
            <person name="Tritt A."/>
            <person name="Yoshinaga Y."/>
            <person name="Zwiers L.-H."/>
            <person name="Turgeon B.G."/>
            <person name="Goodwin S.B."/>
            <person name="Spatafora J.W."/>
            <person name="Crous P.W."/>
            <person name="Grigoriev I.V."/>
        </authorList>
    </citation>
    <scope>NUCLEOTIDE SEQUENCE</scope>
    <source>
        <strain evidence="3">CBS 342.82</strain>
    </source>
</reference>
<dbReference type="RefSeq" id="XP_033462476.1">
    <property type="nucleotide sequence ID" value="XM_033604291.1"/>
</dbReference>
<organism evidence="3">
    <name type="scientific">Dissoconium aciculare CBS 342.82</name>
    <dbReference type="NCBI Taxonomy" id="1314786"/>
    <lineage>
        <taxon>Eukaryota</taxon>
        <taxon>Fungi</taxon>
        <taxon>Dikarya</taxon>
        <taxon>Ascomycota</taxon>
        <taxon>Pezizomycotina</taxon>
        <taxon>Dothideomycetes</taxon>
        <taxon>Dothideomycetidae</taxon>
        <taxon>Mycosphaerellales</taxon>
        <taxon>Dissoconiaceae</taxon>
        <taxon>Dissoconium</taxon>
    </lineage>
</organism>
<feature type="region of interest" description="Disordered" evidence="1">
    <location>
        <begin position="1"/>
        <end position="27"/>
    </location>
</feature>
<dbReference type="GeneID" id="54362091"/>
<reference evidence="3" key="3">
    <citation type="submission" date="2025-08" db="UniProtKB">
        <authorList>
            <consortium name="RefSeq"/>
        </authorList>
    </citation>
    <scope>IDENTIFICATION</scope>
    <source>
        <strain evidence="3">CBS 342.82</strain>
    </source>
</reference>